<evidence type="ECO:0000256" key="13">
    <source>
        <dbReference type="ARBA" id="ARBA00023012"/>
    </source>
</evidence>
<gene>
    <name evidence="15" type="ORF">PhaeoP88_01366</name>
</gene>
<evidence type="ECO:0000256" key="2">
    <source>
        <dbReference type="ARBA" id="ARBA00004429"/>
    </source>
</evidence>
<evidence type="ECO:0000256" key="10">
    <source>
        <dbReference type="ARBA" id="ARBA00022777"/>
    </source>
</evidence>
<keyword evidence="11" id="KW-0067">ATP-binding</keyword>
<comment type="catalytic activity">
    <reaction evidence="1">
        <text>ATP + protein L-histidine = ADP + protein N-phospho-L-histidine.</text>
        <dbReference type="EC" id="2.7.13.3"/>
    </reaction>
</comment>
<dbReference type="Pfam" id="PF02518">
    <property type="entry name" value="HATPase_c"/>
    <property type="match status" value="1"/>
</dbReference>
<evidence type="ECO:0000256" key="7">
    <source>
        <dbReference type="ARBA" id="ARBA00022679"/>
    </source>
</evidence>
<accession>A0A135IML8</accession>
<evidence type="ECO:0000256" key="12">
    <source>
        <dbReference type="ARBA" id="ARBA00022989"/>
    </source>
</evidence>
<keyword evidence="12" id="KW-1133">Transmembrane helix</keyword>
<reference evidence="15 16" key="2">
    <citation type="journal article" date="2017" name="Genome Biol. Evol.">
        <title>Trajectories and Drivers of Genome Evolution in Surface-Associated Marine Phaeobacter.</title>
        <authorList>
            <person name="Freese H.M."/>
            <person name="Sikorski J."/>
            <person name="Bunk B."/>
            <person name="Scheuner C."/>
            <person name="Meier-Kolthoff J.P."/>
            <person name="Sproer C."/>
            <person name="Gram L."/>
            <person name="Overmann J."/>
        </authorList>
    </citation>
    <scope>NUCLEOTIDE SEQUENCE [LARGE SCALE GENOMIC DNA]</scope>
    <source>
        <strain evidence="15 16">P88</strain>
    </source>
</reference>
<comment type="subcellular location">
    <subcellularLocation>
        <location evidence="2">Cell inner membrane</location>
        <topology evidence="2">Multi-pass membrane protein</topology>
    </subcellularLocation>
</comment>
<keyword evidence="9" id="KW-0547">Nucleotide-binding</keyword>
<organism evidence="15 16">
    <name type="scientific">Phaeobacter inhibens</name>
    <dbReference type="NCBI Taxonomy" id="221822"/>
    <lineage>
        <taxon>Bacteria</taxon>
        <taxon>Pseudomonadati</taxon>
        <taxon>Pseudomonadota</taxon>
        <taxon>Alphaproteobacteria</taxon>
        <taxon>Rhodobacterales</taxon>
        <taxon>Roseobacteraceae</taxon>
        <taxon>Phaeobacter</taxon>
    </lineage>
</organism>
<name>A0A135IML8_9RHOB</name>
<evidence type="ECO:0000313" key="16">
    <source>
        <dbReference type="Proteomes" id="UP000236447"/>
    </source>
</evidence>
<dbReference type="EMBL" id="CP010725">
    <property type="protein sequence ID" value="AUQ98746.1"/>
    <property type="molecule type" value="Genomic_DNA"/>
</dbReference>
<keyword evidence="8" id="KW-0812">Transmembrane</keyword>
<dbReference type="GO" id="GO:0005886">
    <property type="term" value="C:plasma membrane"/>
    <property type="evidence" value="ECO:0007669"/>
    <property type="project" value="UniProtKB-SubCell"/>
</dbReference>
<dbReference type="InterPro" id="IPR003660">
    <property type="entry name" value="HAMP_dom"/>
</dbReference>
<dbReference type="SUPFAM" id="SSF55874">
    <property type="entry name" value="ATPase domain of HSP90 chaperone/DNA topoisomerase II/histidine kinase"/>
    <property type="match status" value="1"/>
</dbReference>
<keyword evidence="13" id="KW-0902">Two-component regulatory system</keyword>
<dbReference type="Gene3D" id="1.10.287.130">
    <property type="match status" value="1"/>
</dbReference>
<evidence type="ECO:0000313" key="15">
    <source>
        <dbReference type="EMBL" id="AUQ98746.1"/>
    </source>
</evidence>
<keyword evidence="7" id="KW-0808">Transferase</keyword>
<evidence type="ECO:0000256" key="1">
    <source>
        <dbReference type="ARBA" id="ARBA00000085"/>
    </source>
</evidence>
<dbReference type="PRINTS" id="PR00344">
    <property type="entry name" value="BCTRLSENSOR"/>
</dbReference>
<reference evidence="15 16" key="1">
    <citation type="journal article" date="2017" name="Front. Microbiol.">
        <title>Phaeobacter piscinae sp. nov., a species of the Roseobacter group and potential aquaculture probiont.</title>
        <authorList>
            <person name="Sonnenschein E.C."/>
            <person name="Phippen C.B.W."/>
            <person name="Nielsen K.F."/>
            <person name="Mateiu R.V."/>
            <person name="Melchiorsen J."/>
            <person name="Gram L."/>
            <person name="Overmann J."/>
            <person name="Freese H.M."/>
        </authorList>
    </citation>
    <scope>NUCLEOTIDE SEQUENCE [LARGE SCALE GENOMIC DNA]</scope>
    <source>
        <strain evidence="15 16">P88</strain>
    </source>
</reference>
<evidence type="ECO:0000256" key="3">
    <source>
        <dbReference type="ARBA" id="ARBA00012438"/>
    </source>
</evidence>
<protein>
    <recommendedName>
        <fullName evidence="3">histidine kinase</fullName>
        <ecNumber evidence="3">2.7.13.3</ecNumber>
    </recommendedName>
</protein>
<dbReference type="PANTHER" id="PTHR44936">
    <property type="entry name" value="SENSOR PROTEIN CREC"/>
    <property type="match status" value="1"/>
</dbReference>
<dbReference type="InterPro" id="IPR036097">
    <property type="entry name" value="HisK_dim/P_sf"/>
</dbReference>
<keyword evidence="4" id="KW-1003">Cell membrane</keyword>
<evidence type="ECO:0000256" key="6">
    <source>
        <dbReference type="ARBA" id="ARBA00022553"/>
    </source>
</evidence>
<dbReference type="PANTHER" id="PTHR44936:SF5">
    <property type="entry name" value="SENSOR HISTIDINE KINASE ENVZ"/>
    <property type="match status" value="1"/>
</dbReference>
<dbReference type="SMART" id="SM00388">
    <property type="entry name" value="HisKA"/>
    <property type="match status" value="1"/>
</dbReference>
<keyword evidence="5" id="KW-0997">Cell inner membrane</keyword>
<keyword evidence="6" id="KW-0597">Phosphoprotein</keyword>
<dbReference type="Pfam" id="PF00512">
    <property type="entry name" value="HisKA"/>
    <property type="match status" value="1"/>
</dbReference>
<evidence type="ECO:0000256" key="11">
    <source>
        <dbReference type="ARBA" id="ARBA00022840"/>
    </source>
</evidence>
<dbReference type="GO" id="GO:0005524">
    <property type="term" value="F:ATP binding"/>
    <property type="evidence" value="ECO:0007669"/>
    <property type="project" value="UniProtKB-KW"/>
</dbReference>
<dbReference type="SMART" id="SM00387">
    <property type="entry name" value="HATPase_c"/>
    <property type="match status" value="1"/>
</dbReference>
<dbReference type="AlphaFoldDB" id="A0A135IML8"/>
<evidence type="ECO:0000256" key="9">
    <source>
        <dbReference type="ARBA" id="ARBA00022741"/>
    </source>
</evidence>
<dbReference type="Pfam" id="PF00672">
    <property type="entry name" value="HAMP"/>
    <property type="match status" value="1"/>
</dbReference>
<dbReference type="InterPro" id="IPR036890">
    <property type="entry name" value="HATPase_C_sf"/>
</dbReference>
<sequence length="439" mass="48774">MFFQWLKHYMPRSLYGRAALILLVPIVTLQLVVSVVFIKRDLEDLTVQMTLTMLRELRLLEQTMAPAASQQEALLLAEPLLQPLQMQIRFLEPGEPVPLDQMGLLEFSGRVVRNTLQATAPQFISAQFPNTRRVQLVLASDQGPMALVFDRRRVTAAAPHQLIVTVIAFGFLMTIIAFVYMRNQLRPIKQLADAAQAFGRGRTEPYSPRGANEVRAAGSAFLDMRARIERQMEQRTLMLSGVSHDLRTPLTRMKLGLSMLDEEDAEPLRQDVDEMQALLDAFLDFSRGVSTSEPEEVDPYVMITLLVDGWRRQGKDVMLGEMSGKGKVMLRGSAIRRAVQNLISNAVRYGTRARVSVAMTEKFLRIRVEDDGPGIAEADRAEATRPFTRLDPARNQDLGSGVGLGLAIVTDIARAHGGTLRLEQSAALGGLQADIVIGL</sequence>
<dbReference type="InterPro" id="IPR003594">
    <property type="entry name" value="HATPase_dom"/>
</dbReference>
<dbReference type="InterPro" id="IPR005467">
    <property type="entry name" value="His_kinase_dom"/>
</dbReference>
<keyword evidence="14" id="KW-0472">Membrane</keyword>
<dbReference type="SMART" id="SM00304">
    <property type="entry name" value="HAMP"/>
    <property type="match status" value="1"/>
</dbReference>
<dbReference type="PROSITE" id="PS50885">
    <property type="entry name" value="HAMP"/>
    <property type="match status" value="1"/>
</dbReference>
<dbReference type="CDD" id="cd06225">
    <property type="entry name" value="HAMP"/>
    <property type="match status" value="1"/>
</dbReference>
<dbReference type="InterPro" id="IPR004358">
    <property type="entry name" value="Sig_transdc_His_kin-like_C"/>
</dbReference>
<dbReference type="EC" id="2.7.13.3" evidence="3"/>
<evidence type="ECO:0000256" key="8">
    <source>
        <dbReference type="ARBA" id="ARBA00022692"/>
    </source>
</evidence>
<evidence type="ECO:0000256" key="4">
    <source>
        <dbReference type="ARBA" id="ARBA00022475"/>
    </source>
</evidence>
<evidence type="ECO:0000256" key="5">
    <source>
        <dbReference type="ARBA" id="ARBA00022519"/>
    </source>
</evidence>
<dbReference type="CDD" id="cd00082">
    <property type="entry name" value="HisKA"/>
    <property type="match status" value="1"/>
</dbReference>
<dbReference type="GO" id="GO:0000155">
    <property type="term" value="F:phosphorelay sensor kinase activity"/>
    <property type="evidence" value="ECO:0007669"/>
    <property type="project" value="InterPro"/>
</dbReference>
<evidence type="ECO:0000256" key="14">
    <source>
        <dbReference type="ARBA" id="ARBA00023136"/>
    </source>
</evidence>
<dbReference type="RefSeq" id="WP_014874428.1">
    <property type="nucleotide sequence ID" value="NZ_CP010610.1"/>
</dbReference>
<dbReference type="CDD" id="cd00075">
    <property type="entry name" value="HATPase"/>
    <property type="match status" value="1"/>
</dbReference>
<dbReference type="PROSITE" id="PS50109">
    <property type="entry name" value="HIS_KIN"/>
    <property type="match status" value="1"/>
</dbReference>
<keyword evidence="10 15" id="KW-0418">Kinase</keyword>
<dbReference type="Proteomes" id="UP000236447">
    <property type="component" value="Chromosome"/>
</dbReference>
<dbReference type="InterPro" id="IPR003661">
    <property type="entry name" value="HisK_dim/P_dom"/>
</dbReference>
<dbReference type="InterPro" id="IPR050980">
    <property type="entry name" value="2C_sensor_his_kinase"/>
</dbReference>
<proteinExistence type="predicted"/>
<dbReference type="Gene3D" id="3.30.565.10">
    <property type="entry name" value="Histidine kinase-like ATPase, C-terminal domain"/>
    <property type="match status" value="1"/>
</dbReference>
<dbReference type="SUPFAM" id="SSF47384">
    <property type="entry name" value="Homodimeric domain of signal transducing histidine kinase"/>
    <property type="match status" value="1"/>
</dbReference>